<comment type="subcellular location">
    <subcellularLocation>
        <location evidence="1">Secreted</location>
        <location evidence="1">Extracellular space</location>
        <location evidence="1">Extracellular matrix</location>
    </subcellularLocation>
</comment>
<dbReference type="PROSITE" id="PS50871">
    <property type="entry name" value="C1Q"/>
    <property type="match status" value="1"/>
</dbReference>
<proteinExistence type="predicted"/>
<dbReference type="Pfam" id="PF00386">
    <property type="entry name" value="C1q"/>
    <property type="match status" value="1"/>
</dbReference>
<reference evidence="6" key="2">
    <citation type="submission" date="2025-09" db="UniProtKB">
        <authorList>
            <consortium name="Ensembl"/>
        </authorList>
    </citation>
    <scope>IDENTIFICATION</scope>
</reference>
<dbReference type="Gene3D" id="2.60.120.40">
    <property type="match status" value="1"/>
</dbReference>
<evidence type="ECO:0000313" key="6">
    <source>
        <dbReference type="Ensembl" id="ENSDLAP00005080571.1"/>
    </source>
</evidence>
<dbReference type="InterPro" id="IPR008983">
    <property type="entry name" value="Tumour_necrosis_fac-like_dom"/>
</dbReference>
<sequence length="90" mass="9851">KDPAQRRPWFSKGTYGYNTHVMGAILTKNGILQISTYDSPTSDGSDSSSNSAVLQLAAGDRVHMELWDNGRVFDNVNGHTTFSGFLVFPV</sequence>
<evidence type="ECO:0000256" key="2">
    <source>
        <dbReference type="ARBA" id="ARBA00022525"/>
    </source>
</evidence>
<evidence type="ECO:0000256" key="4">
    <source>
        <dbReference type="ARBA" id="ARBA00023119"/>
    </source>
</evidence>
<dbReference type="GeneTree" id="ENSGT01140000283540"/>
<name>A0A8P4KS81_DICLA</name>
<dbReference type="AlphaFoldDB" id="A0A8P4KS81"/>
<evidence type="ECO:0000256" key="3">
    <source>
        <dbReference type="ARBA" id="ARBA00022530"/>
    </source>
</evidence>
<protein>
    <recommendedName>
        <fullName evidence="5">C1q domain-containing protein</fullName>
    </recommendedName>
</protein>
<keyword evidence="2" id="KW-0964">Secreted</keyword>
<reference evidence="6" key="1">
    <citation type="submission" date="2025-08" db="UniProtKB">
        <authorList>
            <consortium name="Ensembl"/>
        </authorList>
    </citation>
    <scope>IDENTIFICATION</scope>
</reference>
<dbReference type="PANTHER" id="PTHR15427">
    <property type="entry name" value="EMILIN ELASTIN MICROFIBRIL INTERFACE-LOCATED PROTEIN ELASTIN MICROFIBRIL INTERFACER"/>
    <property type="match status" value="1"/>
</dbReference>
<dbReference type="PRINTS" id="PR00007">
    <property type="entry name" value="COMPLEMNTC1Q"/>
</dbReference>
<dbReference type="SMART" id="SM00110">
    <property type="entry name" value="C1Q"/>
    <property type="match status" value="1"/>
</dbReference>
<evidence type="ECO:0000256" key="1">
    <source>
        <dbReference type="ARBA" id="ARBA00004498"/>
    </source>
</evidence>
<dbReference type="SUPFAM" id="SSF49842">
    <property type="entry name" value="TNF-like"/>
    <property type="match status" value="1"/>
</dbReference>
<evidence type="ECO:0000259" key="5">
    <source>
        <dbReference type="PROSITE" id="PS50871"/>
    </source>
</evidence>
<dbReference type="GO" id="GO:0005581">
    <property type="term" value="C:collagen trimer"/>
    <property type="evidence" value="ECO:0007669"/>
    <property type="project" value="UniProtKB-KW"/>
</dbReference>
<keyword evidence="7" id="KW-1185">Reference proteome</keyword>
<feature type="domain" description="C1q" evidence="5">
    <location>
        <begin position="1"/>
        <end position="90"/>
    </location>
</feature>
<dbReference type="Proteomes" id="UP000694389">
    <property type="component" value="Unassembled WGS sequence"/>
</dbReference>
<accession>A0A8P4KS81</accession>
<dbReference type="InterPro" id="IPR001073">
    <property type="entry name" value="C1q_dom"/>
</dbReference>
<dbReference type="InterPro" id="IPR050392">
    <property type="entry name" value="Collagen/C1q_domain"/>
</dbReference>
<keyword evidence="3" id="KW-0272">Extracellular matrix</keyword>
<dbReference type="PANTHER" id="PTHR15427:SF52">
    <property type="entry name" value="C1Q DOMAIN-CONTAINING PROTEIN"/>
    <property type="match status" value="1"/>
</dbReference>
<evidence type="ECO:0000313" key="7">
    <source>
        <dbReference type="Proteomes" id="UP000694389"/>
    </source>
</evidence>
<organism evidence="6 7">
    <name type="scientific">Dicentrarchus labrax</name>
    <name type="common">European seabass</name>
    <name type="synonym">Morone labrax</name>
    <dbReference type="NCBI Taxonomy" id="13489"/>
    <lineage>
        <taxon>Eukaryota</taxon>
        <taxon>Metazoa</taxon>
        <taxon>Chordata</taxon>
        <taxon>Craniata</taxon>
        <taxon>Vertebrata</taxon>
        <taxon>Euteleostomi</taxon>
        <taxon>Actinopterygii</taxon>
        <taxon>Neopterygii</taxon>
        <taxon>Teleostei</taxon>
        <taxon>Neoteleostei</taxon>
        <taxon>Acanthomorphata</taxon>
        <taxon>Eupercaria</taxon>
        <taxon>Moronidae</taxon>
        <taxon>Dicentrarchus</taxon>
    </lineage>
</organism>
<keyword evidence="4" id="KW-0176">Collagen</keyword>
<dbReference type="Ensembl" id="ENSDLAT00005078489.1">
    <property type="protein sequence ID" value="ENSDLAP00005080571.1"/>
    <property type="gene ID" value="ENSDLAG00005029836.1"/>
</dbReference>